<name>A0ABY6D407_9BACT</name>
<evidence type="ECO:0000259" key="1">
    <source>
        <dbReference type="Pfam" id="PF00485"/>
    </source>
</evidence>
<sequence>MTTPYIVGITGGSASGKTLLLNELRKPFKDDELCVLSQDNYYRPMQEQLVDDHGVENFDIPSSIDHEAFARDIARLKRGETVELYEYTFNKANQEPKVLVHKPAPIIVIEGIFVFYYQEVVDQLDLKVFVDAREYLMIKRRILRDAKERGYDLDDVLYRFENHIMPAYKKYIKPFKHDSDIIIPNNNDSFKNGLGVLTGFLKGKI</sequence>
<dbReference type="Pfam" id="PF00485">
    <property type="entry name" value="PRK"/>
    <property type="match status" value="1"/>
</dbReference>
<organism evidence="2 3">
    <name type="scientific">Reichenbachiella carrageenanivorans</name>
    <dbReference type="NCBI Taxonomy" id="2979869"/>
    <lineage>
        <taxon>Bacteria</taxon>
        <taxon>Pseudomonadati</taxon>
        <taxon>Bacteroidota</taxon>
        <taxon>Cytophagia</taxon>
        <taxon>Cytophagales</taxon>
        <taxon>Reichenbachiellaceae</taxon>
        <taxon>Reichenbachiella</taxon>
    </lineage>
</organism>
<gene>
    <name evidence="2" type="ORF">N7E81_07135</name>
</gene>
<keyword evidence="2" id="KW-0418">Kinase</keyword>
<evidence type="ECO:0000313" key="2">
    <source>
        <dbReference type="EMBL" id="UXX80872.1"/>
    </source>
</evidence>
<dbReference type="PANTHER" id="PTHR10285">
    <property type="entry name" value="URIDINE KINASE"/>
    <property type="match status" value="1"/>
</dbReference>
<keyword evidence="2" id="KW-0808">Transferase</keyword>
<dbReference type="Gene3D" id="3.40.50.300">
    <property type="entry name" value="P-loop containing nucleotide triphosphate hydrolases"/>
    <property type="match status" value="1"/>
</dbReference>
<dbReference type="RefSeq" id="WP_263052601.1">
    <property type="nucleotide sequence ID" value="NZ_CP106735.1"/>
</dbReference>
<accession>A0ABY6D407</accession>
<dbReference type="Proteomes" id="UP001062165">
    <property type="component" value="Chromosome"/>
</dbReference>
<dbReference type="EMBL" id="CP106735">
    <property type="protein sequence ID" value="UXX80872.1"/>
    <property type="molecule type" value="Genomic_DNA"/>
</dbReference>
<reference evidence="2" key="1">
    <citation type="submission" date="2022-10" db="EMBL/GenBank/DDBJ databases">
        <title>Comparative genomics and taxonomic characterization of three novel marine species of genus Reichenbachiella exhibiting antioxidant and polysaccharide degradation activities.</title>
        <authorList>
            <person name="Muhammad N."/>
            <person name="Lee Y.-J."/>
            <person name="Ko J."/>
            <person name="Kim S.-G."/>
        </authorList>
    </citation>
    <scope>NUCLEOTIDE SEQUENCE</scope>
    <source>
        <strain evidence="2">Wsw4-B4</strain>
    </source>
</reference>
<dbReference type="PRINTS" id="PR00988">
    <property type="entry name" value="URIDINKINASE"/>
</dbReference>
<feature type="domain" description="Phosphoribulokinase/uridine kinase" evidence="1">
    <location>
        <begin position="6"/>
        <end position="185"/>
    </location>
</feature>
<dbReference type="GO" id="GO:0016301">
    <property type="term" value="F:kinase activity"/>
    <property type="evidence" value="ECO:0007669"/>
    <property type="project" value="UniProtKB-KW"/>
</dbReference>
<proteinExistence type="predicted"/>
<evidence type="ECO:0000313" key="3">
    <source>
        <dbReference type="Proteomes" id="UP001062165"/>
    </source>
</evidence>
<dbReference type="InterPro" id="IPR006083">
    <property type="entry name" value="PRK/URK"/>
</dbReference>
<protein>
    <submittedName>
        <fullName evidence="2">Uridine kinase</fullName>
    </submittedName>
</protein>
<dbReference type="InterPro" id="IPR027417">
    <property type="entry name" value="P-loop_NTPase"/>
</dbReference>
<dbReference type="SUPFAM" id="SSF52540">
    <property type="entry name" value="P-loop containing nucleoside triphosphate hydrolases"/>
    <property type="match status" value="1"/>
</dbReference>
<keyword evidence="3" id="KW-1185">Reference proteome</keyword>